<comment type="caution">
    <text evidence="1">The sequence shown here is derived from an EMBL/GenBank/DDBJ whole genome shotgun (WGS) entry which is preliminary data.</text>
</comment>
<evidence type="ECO:0000313" key="2">
    <source>
        <dbReference type="Proteomes" id="UP001604336"/>
    </source>
</evidence>
<dbReference type="Proteomes" id="UP001604336">
    <property type="component" value="Unassembled WGS sequence"/>
</dbReference>
<protein>
    <submittedName>
        <fullName evidence="1">Uncharacterized protein</fullName>
    </submittedName>
</protein>
<evidence type="ECO:0000313" key="1">
    <source>
        <dbReference type="EMBL" id="KAL2525437.1"/>
    </source>
</evidence>
<keyword evidence="2" id="KW-1185">Reference proteome</keyword>
<name>A0ABD1UKC3_9LAMI</name>
<dbReference type="AlphaFoldDB" id="A0ABD1UKC3"/>
<proteinExistence type="predicted"/>
<gene>
    <name evidence="1" type="ORF">Adt_10491</name>
</gene>
<sequence length="101" mass="11838">MPLPIAFDNVECTMQPIGNNAKYFMRLVGNQVRFTVLPCYPLWTEVQEEQRLRLHRIIEGDRSPDEYRAVCATVDRLAADRYRDYKLKVHNHLKAHGPSRP</sequence>
<accession>A0ABD1UKC3</accession>
<reference evidence="2" key="1">
    <citation type="submission" date="2024-07" db="EMBL/GenBank/DDBJ databases">
        <title>Two chromosome-level genome assemblies of Korean endemic species Abeliophyllum distichum and Forsythia ovata (Oleaceae).</title>
        <authorList>
            <person name="Jang H."/>
        </authorList>
    </citation>
    <scope>NUCLEOTIDE SEQUENCE [LARGE SCALE GENOMIC DNA]</scope>
</reference>
<dbReference type="EMBL" id="JBFOLK010000003">
    <property type="protein sequence ID" value="KAL2525437.1"/>
    <property type="molecule type" value="Genomic_DNA"/>
</dbReference>
<organism evidence="1 2">
    <name type="scientific">Abeliophyllum distichum</name>
    <dbReference type="NCBI Taxonomy" id="126358"/>
    <lineage>
        <taxon>Eukaryota</taxon>
        <taxon>Viridiplantae</taxon>
        <taxon>Streptophyta</taxon>
        <taxon>Embryophyta</taxon>
        <taxon>Tracheophyta</taxon>
        <taxon>Spermatophyta</taxon>
        <taxon>Magnoliopsida</taxon>
        <taxon>eudicotyledons</taxon>
        <taxon>Gunneridae</taxon>
        <taxon>Pentapetalae</taxon>
        <taxon>asterids</taxon>
        <taxon>lamiids</taxon>
        <taxon>Lamiales</taxon>
        <taxon>Oleaceae</taxon>
        <taxon>Forsythieae</taxon>
        <taxon>Abeliophyllum</taxon>
    </lineage>
</organism>